<organism evidence="1 2">
    <name type="scientific">Halarcobacter anaerophilus</name>
    <dbReference type="NCBI Taxonomy" id="877500"/>
    <lineage>
        <taxon>Bacteria</taxon>
        <taxon>Pseudomonadati</taxon>
        <taxon>Campylobacterota</taxon>
        <taxon>Epsilonproteobacteria</taxon>
        <taxon>Campylobacterales</taxon>
        <taxon>Arcobacteraceae</taxon>
        <taxon>Halarcobacter</taxon>
    </lineage>
</organism>
<protein>
    <submittedName>
        <fullName evidence="1">Uncharacterized protein</fullName>
    </submittedName>
</protein>
<dbReference type="AlphaFoldDB" id="A0A4Q0Y3R7"/>
<comment type="caution">
    <text evidence="1">The sequence shown here is derived from an EMBL/GenBank/DDBJ whole genome shotgun (WGS) entry which is preliminary data.</text>
</comment>
<gene>
    <name evidence="1" type="ORF">CRV06_02230</name>
</gene>
<accession>A0A4Q0Y3R7</accession>
<evidence type="ECO:0000313" key="2">
    <source>
        <dbReference type="Proteomes" id="UP000290191"/>
    </source>
</evidence>
<evidence type="ECO:0000313" key="1">
    <source>
        <dbReference type="EMBL" id="RXJ64792.1"/>
    </source>
</evidence>
<dbReference type="RefSeq" id="WP_129081158.1">
    <property type="nucleotide sequence ID" value="NZ_CP041070.1"/>
</dbReference>
<sequence length="64" mass="7165">MSQSIKNGKNKVLNISNILTQKEKKMLQNVGYVLLSGNLVKKVANSQNFKIKKSDSVLFLQLSN</sequence>
<keyword evidence="2" id="KW-1185">Reference proteome</keyword>
<name>A0A4Q0Y3R7_9BACT</name>
<proteinExistence type="predicted"/>
<dbReference type="Proteomes" id="UP000290191">
    <property type="component" value="Unassembled WGS sequence"/>
</dbReference>
<reference evidence="1 2" key="1">
    <citation type="submission" date="2017-10" db="EMBL/GenBank/DDBJ databases">
        <title>Genomics of the genus Arcobacter.</title>
        <authorList>
            <person name="Perez-Cataluna A."/>
            <person name="Figueras M.J."/>
        </authorList>
    </citation>
    <scope>NUCLEOTIDE SEQUENCE [LARGE SCALE GENOMIC DNA]</scope>
    <source>
        <strain evidence="1 2">DSM 24636</strain>
    </source>
</reference>
<dbReference type="EMBL" id="PDKO01000001">
    <property type="protein sequence ID" value="RXJ64792.1"/>
    <property type="molecule type" value="Genomic_DNA"/>
</dbReference>